<dbReference type="RefSeq" id="WP_218615906.1">
    <property type="nucleotide sequence ID" value="NZ_JADQDK010000001.1"/>
</dbReference>
<evidence type="ECO:0000313" key="2">
    <source>
        <dbReference type="Proteomes" id="UP000694287"/>
    </source>
</evidence>
<comment type="caution">
    <text evidence="1">The sequence shown here is derived from an EMBL/GenBank/DDBJ whole genome shotgun (WGS) entry which is preliminary data.</text>
</comment>
<dbReference type="EMBL" id="JADQDK010000001">
    <property type="protein sequence ID" value="MBW0134029.1"/>
    <property type="molecule type" value="Genomic_DNA"/>
</dbReference>
<proteinExistence type="predicted"/>
<evidence type="ECO:0008006" key="3">
    <source>
        <dbReference type="Google" id="ProtNLM"/>
    </source>
</evidence>
<gene>
    <name evidence="1" type="ORF">I4I81_07140</name>
</gene>
<organism evidence="1 2">
    <name type="scientific">Pseudonocardia abyssalis</name>
    <dbReference type="NCBI Taxonomy" id="2792008"/>
    <lineage>
        <taxon>Bacteria</taxon>
        <taxon>Bacillati</taxon>
        <taxon>Actinomycetota</taxon>
        <taxon>Actinomycetes</taxon>
        <taxon>Pseudonocardiales</taxon>
        <taxon>Pseudonocardiaceae</taxon>
        <taxon>Pseudonocardia</taxon>
    </lineage>
</organism>
<protein>
    <recommendedName>
        <fullName evidence="3">DUF4126 domain-containing protein</fullName>
    </recommendedName>
</protein>
<name>A0ABS6UPA1_9PSEU</name>
<accession>A0ABS6UPA1</accession>
<dbReference type="Proteomes" id="UP000694287">
    <property type="component" value="Unassembled WGS sequence"/>
</dbReference>
<keyword evidence="2" id="KW-1185">Reference proteome</keyword>
<reference evidence="1 2" key="1">
    <citation type="submission" date="2020-11" db="EMBL/GenBank/DDBJ databases">
        <title>Pseudonocardia abyssalis sp. nov. and Pseudonocardia oceani sp. nov., description and phylogenomic analysis of two novel actinomycetes isolated from the deep Southern Ocean.</title>
        <authorList>
            <person name="Parra J."/>
        </authorList>
    </citation>
    <scope>NUCLEOTIDE SEQUENCE [LARGE SCALE GENOMIC DNA]</scope>
    <source>
        <strain evidence="1 2">KRD-168</strain>
    </source>
</reference>
<sequence length="308" mass="29454">MSTSPWSGLLRGAAAGAAGTAALNAVTTLDVAVRDRPASDAPEQVVAALADRAGVDVPDGRLAALAPLAGTATGVGVGAAAGALRAAGVRLPTVVGGPLLGIAAMLASDGPIAALGISDPRRWTAQDWVTDAVPHLVYGVTTHATLVAALPDAGPAPRVGALLRAAALGAASGSRSTAGAAAVALTSSRGDRGVAARVGGRGAGVVAGLLAAGEAVADKLPSTPSRTDGPGLVPRAVLGAGSAAAVAHREGDDATLAGVIGLGAALGASVLGVRARAAASRRFGSDLPGALAEDALAALLGWLGARRR</sequence>
<evidence type="ECO:0000313" key="1">
    <source>
        <dbReference type="EMBL" id="MBW0134029.1"/>
    </source>
</evidence>